<dbReference type="Proteomes" id="UP000694906">
    <property type="component" value="Unplaced"/>
</dbReference>
<name>A0AAX6S335_HETGA</name>
<evidence type="ECO:0000313" key="3">
    <source>
        <dbReference type="Proteomes" id="UP000694906"/>
    </source>
</evidence>
<dbReference type="AlphaFoldDB" id="A0AAX6S335"/>
<sequence length="478" mass="54835">MRRKRALPTLLQLAVQNLLEDKDLAMGALEDLPGELFPEVFMEAFTRGHTEVLKAVVQSWTFPCLPLKPLMNLLKPGTSQLELDDVLWQNRSLWMLQAVLDVLDGLDGLLAQKVCPRRVKLQALNFRAMHKSFWRVWAGKMFENHCRFWFRRMISASSSEAMKRRKIDNGPRIAEKQPFQLVLDFMFSQDLQDPLKSYLLKWVQEKKGLVQLECRELDTDLTHTQNITDVLKMANLDSVQELRVYLTSTHSILAQFPSYVGQMKNLQKLTLHNLSVLFFSKEQIKHAQVPDIPLGETLNFLLQAFRLRLESAAPVFEHKAAKALGACSARMTNFSPDPLRVLLDNIATTLTTLHLHEFGIPDAYLHVILPALSRCSQLKIFSYMNSMSVAMLESLLCHTARLSNLRLEMYSVPQRIYVSHHGANQRWDQISDVLTRIVDSLKHPRIVRFCVGHGEMYNNTSRFCYPMHSSPCSSCISV</sequence>
<evidence type="ECO:0000256" key="2">
    <source>
        <dbReference type="ARBA" id="ARBA00022737"/>
    </source>
</evidence>
<reference evidence="4" key="1">
    <citation type="submission" date="2025-08" db="UniProtKB">
        <authorList>
            <consortium name="RefSeq"/>
        </authorList>
    </citation>
    <scope>IDENTIFICATION</scope>
</reference>
<dbReference type="InterPro" id="IPR050694">
    <property type="entry name" value="LRRC14/PRAME"/>
</dbReference>
<evidence type="ECO:0000313" key="4">
    <source>
        <dbReference type="RefSeq" id="XP_021102869.1"/>
    </source>
</evidence>
<organism evidence="3 4">
    <name type="scientific">Heterocephalus glaber</name>
    <name type="common">Naked mole rat</name>
    <dbReference type="NCBI Taxonomy" id="10181"/>
    <lineage>
        <taxon>Eukaryota</taxon>
        <taxon>Metazoa</taxon>
        <taxon>Chordata</taxon>
        <taxon>Craniata</taxon>
        <taxon>Vertebrata</taxon>
        <taxon>Euteleostomi</taxon>
        <taxon>Mammalia</taxon>
        <taxon>Eutheria</taxon>
        <taxon>Euarchontoglires</taxon>
        <taxon>Glires</taxon>
        <taxon>Rodentia</taxon>
        <taxon>Hystricomorpha</taxon>
        <taxon>Bathyergidae</taxon>
        <taxon>Heterocephalus</taxon>
    </lineage>
</organism>
<accession>A0AAX6S335</accession>
<dbReference type="SUPFAM" id="SSF52047">
    <property type="entry name" value="RNI-like"/>
    <property type="match status" value="1"/>
</dbReference>
<proteinExistence type="predicted"/>
<keyword evidence="3" id="KW-1185">Reference proteome</keyword>
<dbReference type="GeneID" id="101722187"/>
<dbReference type="Gene3D" id="3.80.10.10">
    <property type="entry name" value="Ribonuclease Inhibitor"/>
    <property type="match status" value="1"/>
</dbReference>
<dbReference type="GO" id="GO:0005737">
    <property type="term" value="C:cytoplasm"/>
    <property type="evidence" value="ECO:0007669"/>
    <property type="project" value="TreeGrafter"/>
</dbReference>
<keyword evidence="1" id="KW-0433">Leucine-rich repeat</keyword>
<dbReference type="PANTHER" id="PTHR14224">
    <property type="entry name" value="SIMILAR TO PREFERENTIALLY EXPRESSED ANTIGEN IN MELANOMA-LIKE 3"/>
    <property type="match status" value="1"/>
</dbReference>
<keyword evidence="2" id="KW-0677">Repeat</keyword>
<dbReference type="PANTHER" id="PTHR14224:SF19">
    <property type="entry name" value="PRAME FAMILY MEMBER 11-RELATED"/>
    <property type="match status" value="1"/>
</dbReference>
<gene>
    <name evidence="4" type="primary">LOC101722187</name>
</gene>
<protein>
    <submittedName>
        <fullName evidence="4">PRAME family member 12-like</fullName>
    </submittedName>
</protein>
<dbReference type="RefSeq" id="XP_021102869.1">
    <property type="nucleotide sequence ID" value="XM_021247210.1"/>
</dbReference>
<evidence type="ECO:0000256" key="1">
    <source>
        <dbReference type="ARBA" id="ARBA00022614"/>
    </source>
</evidence>
<dbReference type="InterPro" id="IPR032675">
    <property type="entry name" value="LRR_dom_sf"/>
</dbReference>